<evidence type="ECO:0000313" key="2">
    <source>
        <dbReference type="EMBL" id="KRO62921.1"/>
    </source>
</evidence>
<feature type="transmembrane region" description="Helical" evidence="1">
    <location>
        <begin position="207"/>
        <end position="229"/>
    </location>
</feature>
<dbReference type="EMBL" id="LIBO01000021">
    <property type="protein sequence ID" value="KRO62921.1"/>
    <property type="molecule type" value="Genomic_DNA"/>
</dbReference>
<proteinExistence type="predicted"/>
<comment type="caution">
    <text evidence="2">The sequence shown here is derived from an EMBL/GenBank/DDBJ whole genome shotgun (WGS) entry which is preliminary data.</text>
</comment>
<dbReference type="Proteomes" id="UP000051269">
    <property type="component" value="Unassembled WGS sequence"/>
</dbReference>
<evidence type="ECO:0000256" key="1">
    <source>
        <dbReference type="SAM" id="Phobius"/>
    </source>
</evidence>
<organism evidence="2 3">
    <name type="scientific">Verrucomicrobia subdivision 6 bacterium BACL9 MAG-120507-bin52</name>
    <dbReference type="NCBI Taxonomy" id="1655590"/>
    <lineage>
        <taxon>Bacteria</taxon>
        <taxon>Pseudomonadati</taxon>
        <taxon>Verrucomicrobiota</taxon>
        <taxon>Verrucomicrobiia</taxon>
        <taxon>Verrucomicrobiales</taxon>
        <taxon>Verrucomicrobia subdivision 6</taxon>
    </lineage>
</organism>
<name>A0A0R2RJL8_9BACT</name>
<feature type="transmembrane region" description="Helical" evidence="1">
    <location>
        <begin position="59"/>
        <end position="76"/>
    </location>
</feature>
<gene>
    <name evidence="2" type="ORF">ABR82_08715</name>
</gene>
<feature type="transmembrane region" description="Helical" evidence="1">
    <location>
        <begin position="21"/>
        <end position="39"/>
    </location>
</feature>
<keyword evidence="1" id="KW-1133">Transmembrane helix</keyword>
<accession>A0A0R2RJL8</accession>
<feature type="transmembrane region" description="Helical" evidence="1">
    <location>
        <begin position="97"/>
        <end position="115"/>
    </location>
</feature>
<sequence>MSAPWSLRQALRPGLLAVRHFYRVFLLFQAIAVSLYFAYYHHPEIRHSIDAFAAWKSSGGLPLSALLTAIAGTLLPETARTIVGPDRSWNQERWRRLGWNFLFFAFNGLLVDLFYVLQAQLFGIGNTLSVLLPKMALDCLVFIPWICMPMTVSYFLWLELGWSPNRILRSWSWAMYRDRALPLIIPDYLYWIPIIFLLYGLPLNLQIPYFLLAFSGWSLAFVFIGSYGMPKKE</sequence>
<evidence type="ECO:0000313" key="3">
    <source>
        <dbReference type="Proteomes" id="UP000051269"/>
    </source>
</evidence>
<dbReference type="AlphaFoldDB" id="A0A0R2RJL8"/>
<feature type="transmembrane region" description="Helical" evidence="1">
    <location>
        <begin position="135"/>
        <end position="158"/>
    </location>
</feature>
<reference evidence="2 3" key="1">
    <citation type="submission" date="2015-10" db="EMBL/GenBank/DDBJ databases">
        <title>Metagenome-Assembled Genomes uncover a global brackish microbiome.</title>
        <authorList>
            <person name="Hugerth L.W."/>
            <person name="Larsson J."/>
            <person name="Alneberg J."/>
            <person name="Lindh M.V."/>
            <person name="Legrand C."/>
            <person name="Pinhassi J."/>
            <person name="Andersson A.F."/>
        </authorList>
    </citation>
    <scope>NUCLEOTIDE SEQUENCE [LARGE SCALE GENOMIC DNA]</scope>
    <source>
        <strain evidence="2">BACL18 MAG-120507-bin52</strain>
    </source>
</reference>
<protein>
    <submittedName>
        <fullName evidence="2">Uncharacterized protein</fullName>
    </submittedName>
</protein>
<keyword evidence="1" id="KW-0472">Membrane</keyword>
<keyword evidence="1" id="KW-0812">Transmembrane</keyword>
<feature type="transmembrane region" description="Helical" evidence="1">
    <location>
        <begin position="179"/>
        <end position="201"/>
    </location>
</feature>